<dbReference type="Proteomes" id="UP000789366">
    <property type="component" value="Unassembled WGS sequence"/>
</dbReference>
<organism evidence="1 2">
    <name type="scientific">Cetraspora pellucida</name>
    <dbReference type="NCBI Taxonomy" id="1433469"/>
    <lineage>
        <taxon>Eukaryota</taxon>
        <taxon>Fungi</taxon>
        <taxon>Fungi incertae sedis</taxon>
        <taxon>Mucoromycota</taxon>
        <taxon>Glomeromycotina</taxon>
        <taxon>Glomeromycetes</taxon>
        <taxon>Diversisporales</taxon>
        <taxon>Gigasporaceae</taxon>
        <taxon>Cetraspora</taxon>
    </lineage>
</organism>
<evidence type="ECO:0000313" key="1">
    <source>
        <dbReference type="EMBL" id="CAG8756520.1"/>
    </source>
</evidence>
<protein>
    <submittedName>
        <fullName evidence="1">5133_t:CDS:1</fullName>
    </submittedName>
</protein>
<evidence type="ECO:0000313" key="2">
    <source>
        <dbReference type="Proteomes" id="UP000789366"/>
    </source>
</evidence>
<proteinExistence type="predicted"/>
<gene>
    <name evidence="1" type="ORF">SPELUC_LOCUS14839</name>
</gene>
<reference evidence="1" key="1">
    <citation type="submission" date="2021-06" db="EMBL/GenBank/DDBJ databases">
        <authorList>
            <person name="Kallberg Y."/>
            <person name="Tangrot J."/>
            <person name="Rosling A."/>
        </authorList>
    </citation>
    <scope>NUCLEOTIDE SEQUENCE</scope>
    <source>
        <strain evidence="1">28 12/20/2015</strain>
    </source>
</reference>
<name>A0ACA9QLE0_9GLOM</name>
<feature type="non-terminal residue" evidence="1">
    <location>
        <position position="116"/>
    </location>
</feature>
<keyword evidence="2" id="KW-1185">Reference proteome</keyword>
<sequence>MAERREKLIKQAREFVIRGQNKRKNAGRKPIPLSKDREFEMTNLKKYQNRKSQRNHRNEQKKYIASLENFVKEYQIIHDKNFIIENGIEDISEMNEDKLKKENEELKKELEKIKDI</sequence>
<dbReference type="EMBL" id="CAJVPW010045812">
    <property type="protein sequence ID" value="CAG8756520.1"/>
    <property type="molecule type" value="Genomic_DNA"/>
</dbReference>
<accession>A0ACA9QLE0</accession>
<comment type="caution">
    <text evidence="1">The sequence shown here is derived from an EMBL/GenBank/DDBJ whole genome shotgun (WGS) entry which is preliminary data.</text>
</comment>